<name>A0A9W8IFD7_9FUNG</name>
<organism evidence="2 3">
    <name type="scientific">Coemansia aciculifera</name>
    <dbReference type="NCBI Taxonomy" id="417176"/>
    <lineage>
        <taxon>Eukaryota</taxon>
        <taxon>Fungi</taxon>
        <taxon>Fungi incertae sedis</taxon>
        <taxon>Zoopagomycota</taxon>
        <taxon>Kickxellomycotina</taxon>
        <taxon>Kickxellomycetes</taxon>
        <taxon>Kickxellales</taxon>
        <taxon>Kickxellaceae</taxon>
        <taxon>Coemansia</taxon>
    </lineage>
</organism>
<proteinExistence type="predicted"/>
<dbReference type="EMBL" id="JANBUY010000185">
    <property type="protein sequence ID" value="KAJ2862123.1"/>
    <property type="molecule type" value="Genomic_DNA"/>
</dbReference>
<feature type="domain" description="DUF4246" evidence="1">
    <location>
        <begin position="66"/>
        <end position="481"/>
    </location>
</feature>
<dbReference type="PANTHER" id="PTHR33119:SF1">
    <property type="entry name" value="FE2OG DIOXYGENASE DOMAIN-CONTAINING PROTEIN"/>
    <property type="match status" value="1"/>
</dbReference>
<gene>
    <name evidence="2" type="ORF">GGH94_004477</name>
</gene>
<dbReference type="Proteomes" id="UP001140074">
    <property type="component" value="Unassembled WGS sequence"/>
</dbReference>
<accession>A0A9W8IFD7</accession>
<dbReference type="Pfam" id="PF14033">
    <property type="entry name" value="DUF4246"/>
    <property type="match status" value="1"/>
</dbReference>
<protein>
    <recommendedName>
        <fullName evidence="1">DUF4246 domain-containing protein</fullName>
    </recommendedName>
</protein>
<dbReference type="PANTHER" id="PTHR33119">
    <property type="entry name" value="IFI3P"/>
    <property type="match status" value="1"/>
</dbReference>
<evidence type="ECO:0000313" key="2">
    <source>
        <dbReference type="EMBL" id="KAJ2862123.1"/>
    </source>
</evidence>
<sequence length="499" mass="57288">MTRADRYSTFEPYDPEPKTQVELRMIRASAAIRFTPDWVEKLHSDSKRKEWTVQVKKAFGLNKREVEYVFNELEYYAKLMANGRNGEEPGAVDMSWISRGEEDGELANEFGRNAELLEDDYAKGQFEGMGGNKSSDRQVLVDPFMYAFASDESQIFKYVTTSPLDAVNSEMPRIKPNKYWKWAKAIAIHNEYNTHNRETMFDKRKISDLSEEREMKSGDKYASCWLPTDFDVGKDGSVSIRSYINNLHPVRYAELYQTISKVFAKCVPLLEQVVTDAIHPHQSRDIFDNDKCFKYCTLHPHDIIQMVEKGEPLPEKYHKFVTTSDSYCYGGKWNDTLVVNSVELDTSALFAEWEKTQPPNKSSPLALALPFSPLYRPTVPYSMRGFPLQASVEMATTILTPDNPNRAEGEWQAVGRDNEAISAVCFYFYDVENIANARIMFRDPKKENTSHNFEQKPMLYNANDVTDYDKQCHAMKAIGGDEIKTGFLEDLVTLDIEQG</sequence>
<evidence type="ECO:0000313" key="3">
    <source>
        <dbReference type="Proteomes" id="UP001140074"/>
    </source>
</evidence>
<keyword evidence="3" id="KW-1185">Reference proteome</keyword>
<dbReference type="InterPro" id="IPR049192">
    <property type="entry name" value="DUF4246_C"/>
</dbReference>
<evidence type="ECO:0000259" key="1">
    <source>
        <dbReference type="Pfam" id="PF14033"/>
    </source>
</evidence>
<reference evidence="2" key="1">
    <citation type="submission" date="2022-07" db="EMBL/GenBank/DDBJ databases">
        <title>Phylogenomic reconstructions and comparative analyses of Kickxellomycotina fungi.</title>
        <authorList>
            <person name="Reynolds N.K."/>
            <person name="Stajich J.E."/>
            <person name="Barry K."/>
            <person name="Grigoriev I.V."/>
            <person name="Crous P."/>
            <person name="Smith M.E."/>
        </authorList>
    </citation>
    <scope>NUCLEOTIDE SEQUENCE</scope>
    <source>
        <strain evidence="2">RSA 476</strain>
    </source>
</reference>
<comment type="caution">
    <text evidence="2">The sequence shown here is derived from an EMBL/GenBank/DDBJ whole genome shotgun (WGS) entry which is preliminary data.</text>
</comment>
<dbReference type="AlphaFoldDB" id="A0A9W8IFD7"/>
<dbReference type="InterPro" id="IPR025340">
    <property type="entry name" value="DUF4246"/>
</dbReference>